<dbReference type="Proteomes" id="UP000305948">
    <property type="component" value="Unassembled WGS sequence"/>
</dbReference>
<gene>
    <name evidence="2" type="ORF">OE88DRAFT_1666243</name>
</gene>
<sequence length="292" mass="30317">MLSLLLSLSLLASASCTLMPRDSTGYANPATNGGKMLTNAPGTYPAGLGEPLNAIIVGTSDSEVLSLTDSGGLNNYFLSVGFGGECLGVHLGDAQTAALGDGKGTVNQTAEMRWDYYNPGFGTCTETQNGGNHFRYWVQNGTNANTGAIFMAVSEELPLSSGHDIIPNGYNLGRDWFVGNATSRNITTSDYSTSGGTQFSGSTSSNGWTYQTTVTYTTGLLNATSDGINHYATVGVNGQPAIDGLVAVMEVKVTQQGSGSSNSNQSSSAPSTPRIRGATWALAASLLIFFLL</sequence>
<proteinExistence type="predicted"/>
<organism evidence="2 3">
    <name type="scientific">Heliocybe sulcata</name>
    <dbReference type="NCBI Taxonomy" id="5364"/>
    <lineage>
        <taxon>Eukaryota</taxon>
        <taxon>Fungi</taxon>
        <taxon>Dikarya</taxon>
        <taxon>Basidiomycota</taxon>
        <taxon>Agaricomycotina</taxon>
        <taxon>Agaricomycetes</taxon>
        <taxon>Gloeophyllales</taxon>
        <taxon>Gloeophyllaceae</taxon>
        <taxon>Heliocybe</taxon>
    </lineage>
</organism>
<evidence type="ECO:0000256" key="1">
    <source>
        <dbReference type="SAM" id="SignalP"/>
    </source>
</evidence>
<dbReference type="AlphaFoldDB" id="A0A5C3MUJ5"/>
<accession>A0A5C3MUJ5</accession>
<evidence type="ECO:0000313" key="2">
    <source>
        <dbReference type="EMBL" id="TFK47448.1"/>
    </source>
</evidence>
<dbReference type="EMBL" id="ML213524">
    <property type="protein sequence ID" value="TFK47448.1"/>
    <property type="molecule type" value="Genomic_DNA"/>
</dbReference>
<reference evidence="2 3" key="1">
    <citation type="journal article" date="2019" name="Nat. Ecol. Evol.">
        <title>Megaphylogeny resolves global patterns of mushroom evolution.</title>
        <authorList>
            <person name="Varga T."/>
            <person name="Krizsan K."/>
            <person name="Foldi C."/>
            <person name="Dima B."/>
            <person name="Sanchez-Garcia M."/>
            <person name="Sanchez-Ramirez S."/>
            <person name="Szollosi G.J."/>
            <person name="Szarkandi J.G."/>
            <person name="Papp V."/>
            <person name="Albert L."/>
            <person name="Andreopoulos W."/>
            <person name="Angelini C."/>
            <person name="Antonin V."/>
            <person name="Barry K.W."/>
            <person name="Bougher N.L."/>
            <person name="Buchanan P."/>
            <person name="Buyck B."/>
            <person name="Bense V."/>
            <person name="Catcheside P."/>
            <person name="Chovatia M."/>
            <person name="Cooper J."/>
            <person name="Damon W."/>
            <person name="Desjardin D."/>
            <person name="Finy P."/>
            <person name="Geml J."/>
            <person name="Haridas S."/>
            <person name="Hughes K."/>
            <person name="Justo A."/>
            <person name="Karasinski D."/>
            <person name="Kautmanova I."/>
            <person name="Kiss B."/>
            <person name="Kocsube S."/>
            <person name="Kotiranta H."/>
            <person name="LaButti K.M."/>
            <person name="Lechner B.E."/>
            <person name="Liimatainen K."/>
            <person name="Lipzen A."/>
            <person name="Lukacs Z."/>
            <person name="Mihaltcheva S."/>
            <person name="Morgado L.N."/>
            <person name="Niskanen T."/>
            <person name="Noordeloos M.E."/>
            <person name="Ohm R.A."/>
            <person name="Ortiz-Santana B."/>
            <person name="Ovrebo C."/>
            <person name="Racz N."/>
            <person name="Riley R."/>
            <person name="Savchenko A."/>
            <person name="Shiryaev A."/>
            <person name="Soop K."/>
            <person name="Spirin V."/>
            <person name="Szebenyi C."/>
            <person name="Tomsovsky M."/>
            <person name="Tulloss R.E."/>
            <person name="Uehling J."/>
            <person name="Grigoriev I.V."/>
            <person name="Vagvolgyi C."/>
            <person name="Papp T."/>
            <person name="Martin F.M."/>
            <person name="Miettinen O."/>
            <person name="Hibbett D.S."/>
            <person name="Nagy L.G."/>
        </authorList>
    </citation>
    <scope>NUCLEOTIDE SEQUENCE [LARGE SCALE GENOMIC DNA]</scope>
    <source>
        <strain evidence="2 3">OMC1185</strain>
    </source>
</reference>
<evidence type="ECO:0000313" key="3">
    <source>
        <dbReference type="Proteomes" id="UP000305948"/>
    </source>
</evidence>
<keyword evidence="3" id="KW-1185">Reference proteome</keyword>
<dbReference type="STRING" id="5364.A0A5C3MUJ5"/>
<feature type="signal peptide" evidence="1">
    <location>
        <begin position="1"/>
        <end position="16"/>
    </location>
</feature>
<dbReference type="OrthoDB" id="2310204at2759"/>
<feature type="chain" id="PRO_5022795117" evidence="1">
    <location>
        <begin position="17"/>
        <end position="292"/>
    </location>
</feature>
<name>A0A5C3MUJ5_9AGAM</name>
<keyword evidence="1" id="KW-0732">Signal</keyword>
<protein>
    <submittedName>
        <fullName evidence="2">Uncharacterized protein</fullName>
    </submittedName>
</protein>